<keyword evidence="3" id="KW-1185">Reference proteome</keyword>
<evidence type="ECO:0000313" key="2">
    <source>
        <dbReference type="EMBL" id="KAL1493411.1"/>
    </source>
</evidence>
<gene>
    <name evidence="2" type="ORF">ABEB36_011471</name>
</gene>
<dbReference type="SUPFAM" id="SSF52087">
    <property type="entry name" value="CRAL/TRIO domain"/>
    <property type="match status" value="1"/>
</dbReference>
<accession>A0ABD1EG60</accession>
<organism evidence="2 3">
    <name type="scientific">Hypothenemus hampei</name>
    <name type="common">Coffee berry borer</name>
    <dbReference type="NCBI Taxonomy" id="57062"/>
    <lineage>
        <taxon>Eukaryota</taxon>
        <taxon>Metazoa</taxon>
        <taxon>Ecdysozoa</taxon>
        <taxon>Arthropoda</taxon>
        <taxon>Hexapoda</taxon>
        <taxon>Insecta</taxon>
        <taxon>Pterygota</taxon>
        <taxon>Neoptera</taxon>
        <taxon>Endopterygota</taxon>
        <taxon>Coleoptera</taxon>
        <taxon>Polyphaga</taxon>
        <taxon>Cucujiformia</taxon>
        <taxon>Curculionidae</taxon>
        <taxon>Scolytinae</taxon>
        <taxon>Hypothenemus</taxon>
    </lineage>
</organism>
<comment type="caution">
    <text evidence="2">The sequence shown here is derived from an EMBL/GenBank/DDBJ whole genome shotgun (WGS) entry which is preliminary data.</text>
</comment>
<evidence type="ECO:0000313" key="3">
    <source>
        <dbReference type="Proteomes" id="UP001566132"/>
    </source>
</evidence>
<dbReference type="EMBL" id="JBDJPC010000008">
    <property type="protein sequence ID" value="KAL1493411.1"/>
    <property type="molecule type" value="Genomic_DNA"/>
</dbReference>
<dbReference type="CDD" id="cd00170">
    <property type="entry name" value="SEC14"/>
    <property type="match status" value="1"/>
</dbReference>
<feature type="domain" description="CRAL-TRIO" evidence="1">
    <location>
        <begin position="92"/>
        <end position="254"/>
    </location>
</feature>
<dbReference type="InterPro" id="IPR036273">
    <property type="entry name" value="CRAL/TRIO_N_dom_sf"/>
</dbReference>
<dbReference type="SUPFAM" id="SSF46938">
    <property type="entry name" value="CRAL/TRIO N-terminal domain"/>
    <property type="match status" value="1"/>
</dbReference>
<reference evidence="2 3" key="1">
    <citation type="submission" date="2024-05" db="EMBL/GenBank/DDBJ databases">
        <title>Genetic variation in Jamaican populations of the coffee berry borer (Hypothenemus hampei).</title>
        <authorList>
            <person name="Errbii M."/>
            <person name="Myrie A."/>
        </authorList>
    </citation>
    <scope>NUCLEOTIDE SEQUENCE [LARGE SCALE GENOMIC DNA]</scope>
    <source>
        <strain evidence="2">JA-Hopewell-2020-01-JO</strain>
        <tissue evidence="2">Whole body</tissue>
    </source>
</reference>
<proteinExistence type="predicted"/>
<dbReference type="PANTHER" id="PTHR10174">
    <property type="entry name" value="ALPHA-TOCOPHEROL TRANSFER PROTEIN-RELATED"/>
    <property type="match status" value="1"/>
</dbReference>
<dbReference type="PANTHER" id="PTHR10174:SF222">
    <property type="entry name" value="GH10083P-RELATED"/>
    <property type="match status" value="1"/>
</dbReference>
<dbReference type="Pfam" id="PF00650">
    <property type="entry name" value="CRAL_TRIO"/>
    <property type="match status" value="1"/>
</dbReference>
<dbReference type="PROSITE" id="PS50191">
    <property type="entry name" value="CRAL_TRIO"/>
    <property type="match status" value="1"/>
</dbReference>
<dbReference type="AlphaFoldDB" id="A0ABD1EG60"/>
<dbReference type="Gene3D" id="3.40.525.10">
    <property type="entry name" value="CRAL-TRIO lipid binding domain"/>
    <property type="match status" value="1"/>
</dbReference>
<sequence>MSKKLIELNKDKVYEQIQKELGKSKADIEKDVKIIQEWLRTQPHLPEIPEEILIQSFLLFNKFSIEMCKQKLDTYYTIRKSLPEFFDKHPCSPDMIKQARTSYVVPLPKLADDNRRIIYTKFCKDFPNQSFNQENFLAHIYNVFEVLLREDLLLGAHYIFDCSGFTMGHLKNINLLTFKKSSTVMEKVFSNRVTSINLINYHPIVENALSLVKTVLPEKVRSRIKVLKNTEALFQLYPKSMLPKDIGGDEEFIADLAELWIKRFEEKRELFDKLTTLRVDESKRPQKLVNDEVLGFYGNFKKLDID</sequence>
<name>A0ABD1EG60_HYPHA</name>
<evidence type="ECO:0000259" key="1">
    <source>
        <dbReference type="PROSITE" id="PS50191"/>
    </source>
</evidence>
<dbReference type="InterPro" id="IPR001251">
    <property type="entry name" value="CRAL-TRIO_dom"/>
</dbReference>
<dbReference type="InterPro" id="IPR036865">
    <property type="entry name" value="CRAL-TRIO_dom_sf"/>
</dbReference>
<protein>
    <recommendedName>
        <fullName evidence="1">CRAL-TRIO domain-containing protein</fullName>
    </recommendedName>
</protein>
<dbReference type="Proteomes" id="UP001566132">
    <property type="component" value="Unassembled WGS sequence"/>
</dbReference>
<dbReference type="SMART" id="SM00516">
    <property type="entry name" value="SEC14"/>
    <property type="match status" value="1"/>
</dbReference>